<dbReference type="EMBL" id="SLXE01000006">
    <property type="protein sequence ID" value="TCP07793.1"/>
    <property type="molecule type" value="Genomic_DNA"/>
</dbReference>
<keyword evidence="4" id="KW-0804">Transcription</keyword>
<evidence type="ECO:0000313" key="7">
    <source>
        <dbReference type="EMBL" id="UOO78704.1"/>
    </source>
</evidence>
<keyword evidence="2" id="KW-0805">Transcription regulation</keyword>
<reference evidence="6 8" key="1">
    <citation type="submission" date="2019-03" db="EMBL/GenBank/DDBJ databases">
        <title>Genomic Encyclopedia of Type Strains, Phase IV (KMG-IV): sequencing the most valuable type-strain genomes for metagenomic binning, comparative biology and taxonomic classification.</title>
        <authorList>
            <person name="Goeker M."/>
        </authorList>
    </citation>
    <scope>NUCLEOTIDE SEQUENCE [LARGE SCALE GENOMIC DNA]</scope>
    <source>
        <strain evidence="6 8">DSM 17474</strain>
    </source>
</reference>
<dbReference type="InterPro" id="IPR036390">
    <property type="entry name" value="WH_DNA-bd_sf"/>
</dbReference>
<organism evidence="7 9">
    <name type="scientific">Uruburuella suis</name>
    <dbReference type="NCBI Taxonomy" id="252130"/>
    <lineage>
        <taxon>Bacteria</taxon>
        <taxon>Pseudomonadati</taxon>
        <taxon>Pseudomonadota</taxon>
        <taxon>Betaproteobacteria</taxon>
        <taxon>Neisseriales</taxon>
        <taxon>Neisseriaceae</taxon>
        <taxon>Uruburuella</taxon>
    </lineage>
</organism>
<dbReference type="FunFam" id="1.10.10.10:FF:000001">
    <property type="entry name" value="LysR family transcriptional regulator"/>
    <property type="match status" value="1"/>
</dbReference>
<evidence type="ECO:0000256" key="3">
    <source>
        <dbReference type="ARBA" id="ARBA00023125"/>
    </source>
</evidence>
<dbReference type="PANTHER" id="PTHR30537:SF5">
    <property type="entry name" value="HTH-TYPE TRANSCRIPTIONAL ACTIVATOR TTDR-RELATED"/>
    <property type="match status" value="1"/>
</dbReference>
<dbReference type="SUPFAM" id="SSF46785">
    <property type="entry name" value="Winged helix' DNA-binding domain"/>
    <property type="match status" value="1"/>
</dbReference>
<dbReference type="InterPro" id="IPR058163">
    <property type="entry name" value="LysR-type_TF_proteobact-type"/>
</dbReference>
<protein>
    <submittedName>
        <fullName evidence="6">DNA-binding transcriptional LysR family regulator</fullName>
    </submittedName>
    <submittedName>
        <fullName evidence="7">LysR family transcriptional regulator</fullName>
    </submittedName>
</protein>
<accession>A0AAE9KGA4</accession>
<dbReference type="InterPro" id="IPR005119">
    <property type="entry name" value="LysR_subst-bd"/>
</dbReference>
<evidence type="ECO:0000313" key="6">
    <source>
        <dbReference type="EMBL" id="TCP07793.1"/>
    </source>
</evidence>
<dbReference type="InterPro" id="IPR036388">
    <property type="entry name" value="WH-like_DNA-bd_sf"/>
</dbReference>
<dbReference type="Gene3D" id="1.10.10.10">
    <property type="entry name" value="Winged helix-like DNA-binding domain superfamily/Winged helix DNA-binding domain"/>
    <property type="match status" value="1"/>
</dbReference>
<keyword evidence="8" id="KW-1185">Reference proteome</keyword>
<keyword evidence="3 6" id="KW-0238">DNA-binding</keyword>
<dbReference type="EMBL" id="CP091507">
    <property type="protein sequence ID" value="UOO78704.1"/>
    <property type="molecule type" value="Genomic_DNA"/>
</dbReference>
<dbReference type="GO" id="GO:0003677">
    <property type="term" value="F:DNA binding"/>
    <property type="evidence" value="ECO:0007669"/>
    <property type="project" value="UniProtKB-KW"/>
</dbReference>
<dbReference type="InterPro" id="IPR000847">
    <property type="entry name" value="LysR_HTH_N"/>
</dbReference>
<evidence type="ECO:0000256" key="1">
    <source>
        <dbReference type="ARBA" id="ARBA00009437"/>
    </source>
</evidence>
<evidence type="ECO:0000313" key="8">
    <source>
        <dbReference type="Proteomes" id="UP000294721"/>
    </source>
</evidence>
<comment type="similarity">
    <text evidence="1">Belongs to the LysR transcriptional regulatory family.</text>
</comment>
<evidence type="ECO:0000256" key="2">
    <source>
        <dbReference type="ARBA" id="ARBA00023015"/>
    </source>
</evidence>
<dbReference type="PANTHER" id="PTHR30537">
    <property type="entry name" value="HTH-TYPE TRANSCRIPTIONAL REGULATOR"/>
    <property type="match status" value="1"/>
</dbReference>
<name>A0AAE9KGA4_9NEIS</name>
<evidence type="ECO:0000313" key="9">
    <source>
        <dbReference type="Proteomes" id="UP000829756"/>
    </source>
</evidence>
<dbReference type="PROSITE" id="PS50931">
    <property type="entry name" value="HTH_LYSR"/>
    <property type="match status" value="1"/>
</dbReference>
<reference evidence="7" key="3">
    <citation type="journal article" date="2022" name="Res Sq">
        <title>Evolution of multicellular longitudinally dividing oral cavity symbionts (Neisseriaceae).</title>
        <authorList>
            <person name="Nyongesa S."/>
            <person name="Weber P."/>
            <person name="Bernet E."/>
            <person name="Pullido F."/>
            <person name="Nieckarz M."/>
            <person name="Delaby M."/>
            <person name="Nieves C."/>
            <person name="Viehboeck T."/>
            <person name="Krause N."/>
            <person name="Rivera-Millot A."/>
            <person name="Nakamura A."/>
            <person name="Vischer N."/>
            <person name="VanNieuwenhze M."/>
            <person name="Brun Y."/>
            <person name="Cava F."/>
            <person name="Bulgheresi S."/>
            <person name="Veyrier F."/>
        </authorList>
    </citation>
    <scope>NUCLEOTIDE SEQUENCE</scope>
    <source>
        <strain evidence="7">1258/02</strain>
    </source>
</reference>
<sequence length="303" mass="34253">MLDKIEALKVFCTAAETLQFKETAIRLAVSPPVITRMMAALEDELGEPLFQRNTRQIVLTDFGTQFLPQAQQLLEESERLFAAGRHRHADEMAGLVRITVPDLPDEHAVLRELLTALQAYPKLVLDWRRDTVRLNVVQEQIDIGVRIGHLADSRLIARKIGETCEKIVMAPALLRRLGKPKDLADLQKNYPLAAVLNHNNGRADTWYINENLQFTPAKPHFVGSHIHNALQAALAGNAVSQQLDWMVAPYLSSGELVELFAEVPKIRWPVSIYRPQRVVTPMRVKVVFDLLIEILGKRFELPV</sequence>
<evidence type="ECO:0000259" key="5">
    <source>
        <dbReference type="PROSITE" id="PS50931"/>
    </source>
</evidence>
<dbReference type="Gene3D" id="3.40.190.290">
    <property type="match status" value="1"/>
</dbReference>
<dbReference type="Proteomes" id="UP000294721">
    <property type="component" value="Unassembled WGS sequence"/>
</dbReference>
<dbReference type="Pfam" id="PF03466">
    <property type="entry name" value="LysR_substrate"/>
    <property type="match status" value="1"/>
</dbReference>
<dbReference type="CDD" id="cd08422">
    <property type="entry name" value="PBP2_CrgA_like"/>
    <property type="match status" value="1"/>
</dbReference>
<feature type="domain" description="HTH lysR-type" evidence="5">
    <location>
        <begin position="3"/>
        <end position="60"/>
    </location>
</feature>
<gene>
    <name evidence="6" type="ORF">EV680_10634</name>
    <name evidence="7" type="ORF">LVJ78_08300</name>
</gene>
<dbReference type="AlphaFoldDB" id="A0AAE9KGA4"/>
<proteinExistence type="inferred from homology"/>
<evidence type="ECO:0000256" key="4">
    <source>
        <dbReference type="ARBA" id="ARBA00023163"/>
    </source>
</evidence>
<dbReference type="GO" id="GO:0003700">
    <property type="term" value="F:DNA-binding transcription factor activity"/>
    <property type="evidence" value="ECO:0007669"/>
    <property type="project" value="InterPro"/>
</dbReference>
<dbReference type="Proteomes" id="UP000829756">
    <property type="component" value="Chromosome"/>
</dbReference>
<dbReference type="SUPFAM" id="SSF53850">
    <property type="entry name" value="Periplasmic binding protein-like II"/>
    <property type="match status" value="1"/>
</dbReference>
<dbReference type="Pfam" id="PF00126">
    <property type="entry name" value="HTH_1"/>
    <property type="match status" value="1"/>
</dbReference>
<dbReference type="RefSeq" id="WP_132953193.1">
    <property type="nucleotide sequence ID" value="NZ_CP091507.1"/>
</dbReference>
<dbReference type="KEGG" id="usu:LVJ78_08300"/>
<reference evidence="7" key="2">
    <citation type="submission" date="2021-12" db="EMBL/GenBank/DDBJ databases">
        <authorList>
            <person name="Veyrier F.J."/>
        </authorList>
    </citation>
    <scope>NUCLEOTIDE SEQUENCE</scope>
    <source>
        <strain evidence="7">1258/02</strain>
    </source>
</reference>